<dbReference type="VEuPathDB" id="TriTrypDB:TM35_000023050"/>
<dbReference type="AlphaFoldDB" id="A0A1X0P8R8"/>
<organism evidence="3 4">
    <name type="scientific">Trypanosoma theileri</name>
    <dbReference type="NCBI Taxonomy" id="67003"/>
    <lineage>
        <taxon>Eukaryota</taxon>
        <taxon>Discoba</taxon>
        <taxon>Euglenozoa</taxon>
        <taxon>Kinetoplastea</taxon>
        <taxon>Metakinetoplastina</taxon>
        <taxon>Trypanosomatida</taxon>
        <taxon>Trypanosomatidae</taxon>
        <taxon>Trypanosoma</taxon>
    </lineage>
</organism>
<protein>
    <submittedName>
        <fullName evidence="3">Uncharacterized protein</fullName>
    </submittedName>
</protein>
<sequence length="350" mass="40078">MPPLTCAVRGGVMQVNKRGHPQAILQHSVITFGSPHGRANSIPFNALIEGSRTGEERVVNMDDNKRQRNRDAEAITPATGTTTNSSATTSSADSADRKKLLQVNAELERTLEKLRQKTREEMKVRRKLSVARLKLEEEVDRRVLLGDGLLDLIRMERTFVQEQNSHFMKLLQKVILERDNAFQTIKQQKIQKESQDAMQIEINNLREENKALRQQFETLSASKTTLEESEKKLREENKRNESQFLNKIRTLESELMHTQAELQKVKKDLSDAQKTTEASEALIQQVRLFVQMVCQPNFYVVKDRSLQPVDKNRPDPTGFVLVPLTVLLQGYTLLSPSDRQNLIECYQAQL</sequence>
<comment type="caution">
    <text evidence="3">The sequence shown here is derived from an EMBL/GenBank/DDBJ whole genome shotgun (WGS) entry which is preliminary data.</text>
</comment>
<accession>A0A1X0P8R8</accession>
<feature type="region of interest" description="Disordered" evidence="2">
    <location>
        <begin position="55"/>
        <end position="96"/>
    </location>
</feature>
<name>A0A1X0P8R8_9TRYP</name>
<keyword evidence="4" id="KW-1185">Reference proteome</keyword>
<proteinExistence type="predicted"/>
<feature type="coiled-coil region" evidence="1">
    <location>
        <begin position="195"/>
        <end position="275"/>
    </location>
</feature>
<evidence type="ECO:0000256" key="2">
    <source>
        <dbReference type="SAM" id="MobiDB-lite"/>
    </source>
</evidence>
<feature type="coiled-coil region" evidence="1">
    <location>
        <begin position="97"/>
        <end position="127"/>
    </location>
</feature>
<feature type="compositionally biased region" description="Low complexity" evidence="2">
    <location>
        <begin position="74"/>
        <end position="93"/>
    </location>
</feature>
<keyword evidence="1" id="KW-0175">Coiled coil</keyword>
<evidence type="ECO:0000313" key="4">
    <source>
        <dbReference type="Proteomes" id="UP000192257"/>
    </source>
</evidence>
<gene>
    <name evidence="3" type="ORF">TM35_000023050</name>
</gene>
<reference evidence="3 4" key="1">
    <citation type="submission" date="2017-03" db="EMBL/GenBank/DDBJ databases">
        <title>An alternative strategy for trypanosome survival in the mammalian bloodstream revealed through genome and transcriptome analysis of the ubiquitous bovine parasite Trypanosoma (Megatrypanum) theileri.</title>
        <authorList>
            <person name="Kelly S."/>
            <person name="Ivens A."/>
            <person name="Mott A."/>
            <person name="O'Neill E."/>
            <person name="Emms D."/>
            <person name="Macleod O."/>
            <person name="Voorheis P."/>
            <person name="Matthews J."/>
            <person name="Matthews K."/>
            <person name="Carrington M."/>
        </authorList>
    </citation>
    <scope>NUCLEOTIDE SEQUENCE [LARGE SCALE GENOMIC DNA]</scope>
    <source>
        <strain evidence="3">Edinburgh</strain>
    </source>
</reference>
<dbReference type="GeneID" id="39981403"/>
<dbReference type="Proteomes" id="UP000192257">
    <property type="component" value="Unassembled WGS sequence"/>
</dbReference>
<feature type="compositionally biased region" description="Basic and acidic residues" evidence="2">
    <location>
        <begin position="55"/>
        <end position="73"/>
    </location>
</feature>
<dbReference type="RefSeq" id="XP_028887045.1">
    <property type="nucleotide sequence ID" value="XM_029021623.1"/>
</dbReference>
<evidence type="ECO:0000313" key="3">
    <source>
        <dbReference type="EMBL" id="ORC92979.1"/>
    </source>
</evidence>
<dbReference type="EMBL" id="NBCO01000002">
    <property type="protein sequence ID" value="ORC92979.1"/>
    <property type="molecule type" value="Genomic_DNA"/>
</dbReference>
<evidence type="ECO:0000256" key="1">
    <source>
        <dbReference type="SAM" id="Coils"/>
    </source>
</evidence>
<dbReference type="OrthoDB" id="263686at2759"/>